<evidence type="ECO:0000313" key="2">
    <source>
        <dbReference type="EMBL" id="KAL1496824.1"/>
    </source>
</evidence>
<comment type="caution">
    <text evidence="2">The sequence shown here is derived from an EMBL/GenBank/DDBJ whole genome shotgun (WGS) entry which is preliminary data.</text>
</comment>
<organism evidence="2 3">
    <name type="scientific">Prymnesium parvum</name>
    <name type="common">Toxic golden alga</name>
    <dbReference type="NCBI Taxonomy" id="97485"/>
    <lineage>
        <taxon>Eukaryota</taxon>
        <taxon>Haptista</taxon>
        <taxon>Haptophyta</taxon>
        <taxon>Prymnesiophyceae</taxon>
        <taxon>Prymnesiales</taxon>
        <taxon>Prymnesiaceae</taxon>
        <taxon>Prymnesium</taxon>
    </lineage>
</organism>
<keyword evidence="1" id="KW-0812">Transmembrane</keyword>
<dbReference type="Proteomes" id="UP001515480">
    <property type="component" value="Unassembled WGS sequence"/>
</dbReference>
<keyword evidence="3" id="KW-1185">Reference proteome</keyword>
<sequence>MEGASAEEIEVRAAGMAEVDTVEDWRAVARRAADGAGELLVREMWVEEEAMRGVDLPVVEGWEVGTEAVGLVVGATGEAIPAASVVEVVLEAQTVEVGDVLVVCLAVGLRGAADTWVGMMEEVLSLVALLAGTSVEVMVMAAVATLAIEDWLVLCV</sequence>
<feature type="transmembrane region" description="Helical" evidence="1">
    <location>
        <begin position="123"/>
        <end position="148"/>
    </location>
</feature>
<evidence type="ECO:0000256" key="1">
    <source>
        <dbReference type="SAM" id="Phobius"/>
    </source>
</evidence>
<reference evidence="2 3" key="1">
    <citation type="journal article" date="2024" name="Science">
        <title>Giant polyketide synthase enzymes in the biosynthesis of giant marine polyether toxins.</title>
        <authorList>
            <person name="Fallon T.R."/>
            <person name="Shende V.V."/>
            <person name="Wierzbicki I.H."/>
            <person name="Pendleton A.L."/>
            <person name="Watervoot N.F."/>
            <person name="Auber R.P."/>
            <person name="Gonzalez D.J."/>
            <person name="Wisecaver J.H."/>
            <person name="Moore B.S."/>
        </authorList>
    </citation>
    <scope>NUCLEOTIDE SEQUENCE [LARGE SCALE GENOMIC DNA]</scope>
    <source>
        <strain evidence="2 3">12B1</strain>
    </source>
</reference>
<keyword evidence="1" id="KW-0472">Membrane</keyword>
<accession>A0AB34IH45</accession>
<name>A0AB34IH45_PRYPA</name>
<dbReference type="AlphaFoldDB" id="A0AB34IH45"/>
<protein>
    <submittedName>
        <fullName evidence="2">Uncharacterized protein</fullName>
    </submittedName>
</protein>
<evidence type="ECO:0000313" key="3">
    <source>
        <dbReference type="Proteomes" id="UP001515480"/>
    </source>
</evidence>
<dbReference type="EMBL" id="JBGBPQ010000028">
    <property type="protein sequence ID" value="KAL1496824.1"/>
    <property type="molecule type" value="Genomic_DNA"/>
</dbReference>
<gene>
    <name evidence="2" type="ORF">AB1Y20_014410</name>
</gene>
<proteinExistence type="predicted"/>
<keyword evidence="1" id="KW-1133">Transmembrane helix</keyword>